<gene>
    <name evidence="3" type="ORF">HRI_000523200</name>
</gene>
<dbReference type="GO" id="GO:0043565">
    <property type="term" value="F:sequence-specific DNA binding"/>
    <property type="evidence" value="ECO:0007669"/>
    <property type="project" value="TreeGrafter"/>
</dbReference>
<evidence type="ECO:0000256" key="2">
    <source>
        <dbReference type="ARBA" id="ARBA00024343"/>
    </source>
</evidence>
<comment type="caution">
    <text evidence="3">The sequence shown here is derived from an EMBL/GenBank/DDBJ whole genome shotgun (WGS) entry which is preliminary data.</text>
</comment>
<proteinExistence type="inferred from homology"/>
<dbReference type="AlphaFoldDB" id="A0A9W7LLA5"/>
<keyword evidence="4" id="KW-1185">Reference proteome</keyword>
<evidence type="ECO:0000256" key="1">
    <source>
        <dbReference type="ARBA" id="ARBA00023159"/>
    </source>
</evidence>
<accession>A0A9W7LLA5</accession>
<protein>
    <submittedName>
        <fullName evidence="3">Uncharacterized protein</fullName>
    </submittedName>
</protein>
<dbReference type="PANTHER" id="PTHR31657">
    <property type="entry name" value="ETHYLENE-RESPONSIVE TRANSCRIPTION FACTOR ERF061"/>
    <property type="match status" value="1"/>
</dbReference>
<comment type="similarity">
    <text evidence="2">Belongs to the AP2/ERF transcription factor family. ERF subfamily.</text>
</comment>
<keyword evidence="1" id="KW-0010">Activator</keyword>
<dbReference type="PANTHER" id="PTHR31657:SF78">
    <property type="entry name" value="ETHYLENE-RESPONSIVE TRANSCRIPTION FACTOR ERF060"/>
    <property type="match status" value="1"/>
</dbReference>
<dbReference type="Proteomes" id="UP001165190">
    <property type="component" value="Unassembled WGS sequence"/>
</dbReference>
<evidence type="ECO:0000313" key="3">
    <source>
        <dbReference type="EMBL" id="GMI68539.1"/>
    </source>
</evidence>
<organism evidence="3 4">
    <name type="scientific">Hibiscus trionum</name>
    <name type="common">Flower of an hour</name>
    <dbReference type="NCBI Taxonomy" id="183268"/>
    <lineage>
        <taxon>Eukaryota</taxon>
        <taxon>Viridiplantae</taxon>
        <taxon>Streptophyta</taxon>
        <taxon>Embryophyta</taxon>
        <taxon>Tracheophyta</taxon>
        <taxon>Spermatophyta</taxon>
        <taxon>Magnoliopsida</taxon>
        <taxon>eudicotyledons</taxon>
        <taxon>Gunneridae</taxon>
        <taxon>Pentapetalae</taxon>
        <taxon>rosids</taxon>
        <taxon>malvids</taxon>
        <taxon>Malvales</taxon>
        <taxon>Malvaceae</taxon>
        <taxon>Malvoideae</taxon>
        <taxon>Hibiscus</taxon>
    </lineage>
</organism>
<dbReference type="InterPro" id="IPR051758">
    <property type="entry name" value="ERF/AP2-like"/>
</dbReference>
<name>A0A9W7LLA5_HIBTR</name>
<sequence>MAAAIDLYSSSSNSVFSDPFREELMKALEPFMKTASSTSPSSPSSSLSFSYSQLLSPSQPNMDLGFSNHYDPMGFELTGSIGLSQLNPSQILQIQAQIYQQQQLDSMVPKTCLGNQRQRLNFLSPKAVPMKRVSSTQLNYLSFLFRVSIRTYNSVRLFVLLQLFGIPFLQYMI</sequence>
<dbReference type="EMBL" id="BSYR01000006">
    <property type="protein sequence ID" value="GMI68539.1"/>
    <property type="molecule type" value="Genomic_DNA"/>
</dbReference>
<dbReference type="GO" id="GO:0005634">
    <property type="term" value="C:nucleus"/>
    <property type="evidence" value="ECO:0007669"/>
    <property type="project" value="TreeGrafter"/>
</dbReference>
<evidence type="ECO:0000313" key="4">
    <source>
        <dbReference type="Proteomes" id="UP001165190"/>
    </source>
</evidence>
<reference evidence="3" key="1">
    <citation type="submission" date="2023-05" db="EMBL/GenBank/DDBJ databases">
        <title>Genome and transcriptome analyses reveal genes involved in the formation of fine ridges on petal epidermal cells in Hibiscus trionum.</title>
        <authorList>
            <person name="Koshimizu S."/>
            <person name="Masuda S."/>
            <person name="Ishii T."/>
            <person name="Shirasu K."/>
            <person name="Hoshino A."/>
            <person name="Arita M."/>
        </authorList>
    </citation>
    <scope>NUCLEOTIDE SEQUENCE</scope>
    <source>
        <strain evidence="3">Hamamatsu line</strain>
    </source>
</reference>